<evidence type="ECO:0000313" key="3">
    <source>
        <dbReference type="Proteomes" id="UP000050557"/>
    </source>
</evidence>
<evidence type="ECO:0000259" key="1">
    <source>
        <dbReference type="Pfam" id="PF00561"/>
    </source>
</evidence>
<keyword evidence="2" id="KW-0378">Hydrolase</keyword>
<dbReference type="GO" id="GO:0016787">
    <property type="term" value="F:hydrolase activity"/>
    <property type="evidence" value="ECO:0007669"/>
    <property type="project" value="UniProtKB-KW"/>
</dbReference>
<dbReference type="Pfam" id="PF00561">
    <property type="entry name" value="Abhydrolase_1"/>
    <property type="match status" value="1"/>
</dbReference>
<dbReference type="PANTHER" id="PTHR43798">
    <property type="entry name" value="MONOACYLGLYCEROL LIPASE"/>
    <property type="match status" value="1"/>
</dbReference>
<proteinExistence type="predicted"/>
<dbReference type="PATRIC" id="fig|251654.3.peg.4594"/>
<dbReference type="PRINTS" id="PR00111">
    <property type="entry name" value="ABHYDROLASE"/>
</dbReference>
<dbReference type="Gene3D" id="3.40.50.1820">
    <property type="entry name" value="alpha/beta hydrolase"/>
    <property type="match status" value="1"/>
</dbReference>
<dbReference type="InterPro" id="IPR050266">
    <property type="entry name" value="AB_hydrolase_sf"/>
</dbReference>
<gene>
    <name evidence="2" type="ORF">ALO68_03462</name>
</gene>
<dbReference type="AlphaFoldDB" id="A0A0P9RL25"/>
<dbReference type="PANTHER" id="PTHR43798:SF29">
    <property type="entry name" value="AB HYDROLASE-1 DOMAIN-CONTAINING PROTEIN"/>
    <property type="match status" value="1"/>
</dbReference>
<comment type="caution">
    <text evidence="2">The sequence shown here is derived from an EMBL/GenBank/DDBJ whole genome shotgun (WGS) entry which is preliminary data.</text>
</comment>
<dbReference type="PRINTS" id="PR00412">
    <property type="entry name" value="EPOXHYDRLASE"/>
</dbReference>
<dbReference type="EMBL" id="LJQM01000089">
    <property type="protein sequence ID" value="KPX46649.1"/>
    <property type="molecule type" value="Genomic_DNA"/>
</dbReference>
<accession>A0A0P9RL25</accession>
<sequence>MTDWSFQALILKKWSCNCLKLRQQRSVQTLLFRMLKDQKRGSSEMPDLLIDGKTLHYSDQGTGPVVLLGHSYLWDKGMWSAQIDTLASQYRVIVPDLWGHGDSSGFPEGTRNLDDLARHALALLDHLNIEQCSIVGLSVGGMWGAIAALLAPERITGLVLMDTYLGKESEAKKAYYFSLLDKVEEAVDFPEPLLDIVVPIFFRPGIDPQSPVYTSFRAALAGMNAEQLRQSVVPLGRMIFGRDDRLGLIEQLNADTTLVMCGDADIPRPPEETREMAGLIGCPYVLVPEAGHIANLENPDFVSGALMTFLARVNQKQG</sequence>
<dbReference type="InterPro" id="IPR000639">
    <property type="entry name" value="Epox_hydrolase-like"/>
</dbReference>
<dbReference type="FunFam" id="3.40.50.1820:FF:000282">
    <property type="entry name" value="Putative beta-ketoadipate enol-lactone hydrolase"/>
    <property type="match status" value="1"/>
</dbReference>
<protein>
    <submittedName>
        <fullName evidence="2">3-oxoadipate enol-lactone hydrolase</fullName>
    </submittedName>
</protein>
<name>A0A0P9RL25_9PSED</name>
<organism evidence="2 3">
    <name type="scientific">Pseudomonas syringae pv. helianthi</name>
    <dbReference type="NCBI Taxonomy" id="251654"/>
    <lineage>
        <taxon>Bacteria</taxon>
        <taxon>Pseudomonadati</taxon>
        <taxon>Pseudomonadota</taxon>
        <taxon>Gammaproteobacteria</taxon>
        <taxon>Pseudomonadales</taxon>
        <taxon>Pseudomonadaceae</taxon>
        <taxon>Pseudomonas</taxon>
    </lineage>
</organism>
<dbReference type="Proteomes" id="UP000050557">
    <property type="component" value="Unassembled WGS sequence"/>
</dbReference>
<dbReference type="SUPFAM" id="SSF53474">
    <property type="entry name" value="alpha/beta-Hydrolases"/>
    <property type="match status" value="1"/>
</dbReference>
<evidence type="ECO:0000313" key="2">
    <source>
        <dbReference type="EMBL" id="KPX46649.1"/>
    </source>
</evidence>
<dbReference type="InterPro" id="IPR029058">
    <property type="entry name" value="AB_hydrolase_fold"/>
</dbReference>
<dbReference type="InterPro" id="IPR000073">
    <property type="entry name" value="AB_hydrolase_1"/>
</dbReference>
<reference evidence="2 3" key="1">
    <citation type="submission" date="2015-09" db="EMBL/GenBank/DDBJ databases">
        <title>Genome announcement of multiple Pseudomonas syringae strains.</title>
        <authorList>
            <person name="Thakur S."/>
            <person name="Wang P.W."/>
            <person name="Gong Y."/>
            <person name="Weir B.S."/>
            <person name="Guttman D.S."/>
        </authorList>
    </citation>
    <scope>NUCLEOTIDE SEQUENCE [LARGE SCALE GENOMIC DNA]</scope>
    <source>
        <strain evidence="2 3">ICMP4531</strain>
    </source>
</reference>
<feature type="domain" description="AB hydrolase-1" evidence="1">
    <location>
        <begin position="64"/>
        <end position="173"/>
    </location>
</feature>